<dbReference type="InterPro" id="IPR004165">
    <property type="entry name" value="CoA_trans_fam_I"/>
</dbReference>
<dbReference type="Gene3D" id="3.40.1080.10">
    <property type="entry name" value="Glutaconate Coenzyme A-transferase"/>
    <property type="match status" value="1"/>
</dbReference>
<organism evidence="2 3">
    <name type="scientific">Nocardioides plantarum</name>
    <dbReference type="NCBI Taxonomy" id="29299"/>
    <lineage>
        <taxon>Bacteria</taxon>
        <taxon>Bacillati</taxon>
        <taxon>Actinomycetota</taxon>
        <taxon>Actinomycetes</taxon>
        <taxon>Propionibacteriales</taxon>
        <taxon>Nocardioidaceae</taxon>
        <taxon>Nocardioides</taxon>
    </lineage>
</organism>
<reference evidence="2 3" key="1">
    <citation type="submission" date="2024-09" db="EMBL/GenBank/DDBJ databases">
        <authorList>
            <person name="Sun Q."/>
            <person name="Mori K."/>
        </authorList>
    </citation>
    <scope>NUCLEOTIDE SEQUENCE [LARGE SCALE GENOMIC DNA]</scope>
    <source>
        <strain evidence="2 3">JCM 9626</strain>
    </source>
</reference>
<dbReference type="PANTHER" id="PTHR13707">
    <property type="entry name" value="KETOACID-COENZYME A TRANSFERASE"/>
    <property type="match status" value="1"/>
</dbReference>
<comment type="caution">
    <text evidence="2">The sequence shown here is derived from an EMBL/GenBank/DDBJ whole genome shotgun (WGS) entry which is preliminary data.</text>
</comment>
<dbReference type="Proteomes" id="UP001589750">
    <property type="component" value="Unassembled WGS sequence"/>
</dbReference>
<dbReference type="RefSeq" id="WP_246084214.1">
    <property type="nucleotide sequence ID" value="NZ_JBHMDG010000002.1"/>
</dbReference>
<evidence type="ECO:0000313" key="3">
    <source>
        <dbReference type="Proteomes" id="UP001589750"/>
    </source>
</evidence>
<keyword evidence="3" id="KW-1185">Reference proteome</keyword>
<dbReference type="EMBL" id="JBHMDG010000002">
    <property type="protein sequence ID" value="MFB9312040.1"/>
    <property type="molecule type" value="Genomic_DNA"/>
</dbReference>
<dbReference type="SUPFAM" id="SSF100950">
    <property type="entry name" value="NagB/RpiA/CoA transferase-like"/>
    <property type="match status" value="1"/>
</dbReference>
<proteinExistence type="predicted"/>
<dbReference type="Gene3D" id="3.30.30.40">
    <property type="match status" value="1"/>
</dbReference>
<dbReference type="SMART" id="SM00882">
    <property type="entry name" value="CoA_trans"/>
    <property type="match status" value="1"/>
</dbReference>
<keyword evidence="1 2" id="KW-0808">Transferase</keyword>
<protein>
    <submittedName>
        <fullName evidence="2">CoA transferase subunit A</fullName>
    </submittedName>
</protein>
<sequence>MSRTPRDKRMSIDEVVASLEDGMTIGIGGWGPRRKPMALVRAILRSDLTDLTIVSWGGADVGLLARAGKIRRLVYAFVSLDTVPLEPHFQRARQYGTIPEVVELDEGMFQTGLKAASERLPFLPMRAGLGSDVLVNNPWIKTVASPYAEPDGTVETFVAVPALRLDVALVHLNRADQHGNATYLGPDPYFDDLFAMAADRTYLSVERVVDTAGLTTDTPVQRLLLSRMLVTGVVETPNGAHFTDCRPDYPRDERFQRAYAAAAGGSDEDWAAFESRFLSGDEAAYQAAVRTFTEEQA</sequence>
<dbReference type="PANTHER" id="PTHR13707:SF60">
    <property type="entry name" value="ACETATE COA-TRANSFERASE SUBUNIT ALPHA"/>
    <property type="match status" value="1"/>
</dbReference>
<evidence type="ECO:0000256" key="1">
    <source>
        <dbReference type="ARBA" id="ARBA00022679"/>
    </source>
</evidence>
<dbReference type="GO" id="GO:0016740">
    <property type="term" value="F:transferase activity"/>
    <property type="evidence" value="ECO:0007669"/>
    <property type="project" value="UniProtKB-KW"/>
</dbReference>
<name>A0ABV5K5R6_9ACTN</name>
<evidence type="ECO:0000313" key="2">
    <source>
        <dbReference type="EMBL" id="MFB9312040.1"/>
    </source>
</evidence>
<dbReference type="Pfam" id="PF01144">
    <property type="entry name" value="CoA_trans"/>
    <property type="match status" value="1"/>
</dbReference>
<accession>A0ABV5K5R6</accession>
<dbReference type="InterPro" id="IPR037171">
    <property type="entry name" value="NagB/RpiA_transferase-like"/>
</dbReference>
<gene>
    <name evidence="2" type="ORF">ACFFRI_03195</name>
</gene>